<proteinExistence type="predicted"/>
<accession>A0ABU7Z090</accession>
<dbReference type="PANTHER" id="PTHR34220">
    <property type="entry name" value="SENSOR HISTIDINE KINASE YPDA"/>
    <property type="match status" value="1"/>
</dbReference>
<dbReference type="InterPro" id="IPR050640">
    <property type="entry name" value="Bact_2-comp_sensor_kinase"/>
</dbReference>
<keyword evidence="1" id="KW-0812">Transmembrane</keyword>
<dbReference type="GO" id="GO:0016301">
    <property type="term" value="F:kinase activity"/>
    <property type="evidence" value="ECO:0007669"/>
    <property type="project" value="UniProtKB-KW"/>
</dbReference>
<feature type="transmembrane region" description="Helical" evidence="1">
    <location>
        <begin position="7"/>
        <end position="27"/>
    </location>
</feature>
<dbReference type="Gene3D" id="3.30.565.10">
    <property type="entry name" value="Histidine kinase-like ATPase, C-terminal domain"/>
    <property type="match status" value="1"/>
</dbReference>
<dbReference type="EMBL" id="JAXGFP010000005">
    <property type="protein sequence ID" value="MEG3184531.1"/>
    <property type="molecule type" value="Genomic_DNA"/>
</dbReference>
<dbReference type="PANTHER" id="PTHR34220:SF9">
    <property type="entry name" value="SIGNAL TRANSDUCTION HISTIDINE KINASE INTERNAL REGION DOMAIN-CONTAINING PROTEIN"/>
    <property type="match status" value="1"/>
</dbReference>
<name>A0ABU7Z090_9GAMM</name>
<keyword evidence="1" id="KW-1133">Transmembrane helix</keyword>
<keyword evidence="3" id="KW-0808">Transferase</keyword>
<evidence type="ECO:0000256" key="1">
    <source>
        <dbReference type="SAM" id="Phobius"/>
    </source>
</evidence>
<dbReference type="InterPro" id="IPR036890">
    <property type="entry name" value="HATPase_C_sf"/>
</dbReference>
<feature type="domain" description="Histidine kinase/HSP90-like ATPase" evidence="2">
    <location>
        <begin position="314"/>
        <end position="411"/>
    </location>
</feature>
<gene>
    <name evidence="3" type="ORF">SNE34_10975</name>
</gene>
<dbReference type="Pfam" id="PF06580">
    <property type="entry name" value="His_kinase"/>
    <property type="match status" value="1"/>
</dbReference>
<evidence type="ECO:0000313" key="4">
    <source>
        <dbReference type="Proteomes" id="UP001355056"/>
    </source>
</evidence>
<dbReference type="SMART" id="SM00387">
    <property type="entry name" value="HATPase_c"/>
    <property type="match status" value="1"/>
</dbReference>
<reference evidence="3 4" key="1">
    <citation type="journal article" date="2016" name="Int. J. Syst. Evol. Microbiol.">
        <title>Lysobacter erysipheiresistens sp. nov., an antagonist of powdery mildew, isolated from tobacco-cultivated soil.</title>
        <authorList>
            <person name="Xie B."/>
            <person name="Li T."/>
            <person name="Lin X."/>
            <person name="Wang C.J."/>
            <person name="Chen Y.J."/>
            <person name="Liu W.J."/>
            <person name="Zhao Z.W."/>
        </authorList>
    </citation>
    <scope>NUCLEOTIDE SEQUENCE [LARGE SCALE GENOMIC DNA]</scope>
    <source>
        <strain evidence="3 4">RS-LYSO-3</strain>
    </source>
</reference>
<keyword evidence="4" id="KW-1185">Reference proteome</keyword>
<dbReference type="Proteomes" id="UP001355056">
    <property type="component" value="Unassembled WGS sequence"/>
</dbReference>
<dbReference type="Pfam" id="PF02518">
    <property type="entry name" value="HATPase_c"/>
    <property type="match status" value="1"/>
</dbReference>
<dbReference type="InterPro" id="IPR010559">
    <property type="entry name" value="Sig_transdc_His_kin_internal"/>
</dbReference>
<organism evidence="3 4">
    <name type="scientific">Novilysobacter erysipheiresistens</name>
    <dbReference type="NCBI Taxonomy" id="1749332"/>
    <lineage>
        <taxon>Bacteria</taxon>
        <taxon>Pseudomonadati</taxon>
        <taxon>Pseudomonadota</taxon>
        <taxon>Gammaproteobacteria</taxon>
        <taxon>Lysobacterales</taxon>
        <taxon>Lysobacteraceae</taxon>
        <taxon>Novilysobacter</taxon>
    </lineage>
</organism>
<keyword evidence="1" id="KW-0472">Membrane</keyword>
<dbReference type="InterPro" id="IPR003594">
    <property type="entry name" value="HATPase_dom"/>
</dbReference>
<protein>
    <submittedName>
        <fullName evidence="3">Histidine kinase</fullName>
    </submittedName>
</protein>
<dbReference type="SUPFAM" id="SSF55874">
    <property type="entry name" value="ATPase domain of HSP90 chaperone/DNA topoisomerase II/histidine kinase"/>
    <property type="match status" value="1"/>
</dbReference>
<comment type="caution">
    <text evidence="3">The sequence shown here is derived from an EMBL/GenBank/DDBJ whole genome shotgun (WGS) entry which is preliminary data.</text>
</comment>
<evidence type="ECO:0000259" key="2">
    <source>
        <dbReference type="SMART" id="SM00387"/>
    </source>
</evidence>
<feature type="transmembrane region" description="Helical" evidence="1">
    <location>
        <begin position="39"/>
        <end position="58"/>
    </location>
</feature>
<keyword evidence="3" id="KW-0418">Kinase</keyword>
<evidence type="ECO:0000313" key="3">
    <source>
        <dbReference type="EMBL" id="MEG3184531.1"/>
    </source>
</evidence>
<sequence length="418" mass="45832">MIKSTFFVLRISLAWLLVVFLFAGLWSNLPLIGWIDWPVVVAGMLTMALVVAGALSHLGRVQLIAGRIDKAALSNRQRRQVEIPFEAGEAFDLLDAAIRELPRIEQVESARDSLQVRAKVGRPDVNIERIGGRWNPLSWFGIPRNQILATVTPGHDSGSVTLICEPESPAWSDWFLVDDASNYENAEAITRAISRRVGERRRGEKADAAQTATEKELTVAKLSLLHAQVEPHFLYNTLASAQLLTRSDPARADEMLGHLIQYLRRSLPSTENELSTLGVELERALAYLEILKVRMGPRLSVQVDVPEEVRTTALPPMMLQTLVENAIKHGLEPRTGGGTVWIRARRGDDGAVAVTVADDGDGFNNKTNGTGIGLRNVRERLRLVYGGEAALAVVANFPAGVAATISVPAKFKPEVDHV</sequence>
<dbReference type="RefSeq" id="WP_332617134.1">
    <property type="nucleotide sequence ID" value="NZ_JAXGFP010000005.1"/>
</dbReference>